<dbReference type="SUPFAM" id="SSF51658">
    <property type="entry name" value="Xylose isomerase-like"/>
    <property type="match status" value="1"/>
</dbReference>
<dbReference type="Proteomes" id="UP000430975">
    <property type="component" value="Unassembled WGS sequence"/>
</dbReference>
<organism evidence="1 2">
    <name type="scientific">Fundicoccus ignavus</name>
    <dbReference type="NCBI Taxonomy" id="2664442"/>
    <lineage>
        <taxon>Bacteria</taxon>
        <taxon>Bacillati</taxon>
        <taxon>Bacillota</taxon>
        <taxon>Bacilli</taxon>
        <taxon>Lactobacillales</taxon>
        <taxon>Aerococcaceae</taxon>
        <taxon>Fundicoccus</taxon>
    </lineage>
</organism>
<accession>A0A6I2GGM0</accession>
<gene>
    <name evidence="1" type="ORF">GIY09_00735</name>
</gene>
<keyword evidence="2" id="KW-1185">Reference proteome</keyword>
<sequence>MNTIIQRRTDMDQTSFTDYILASDYPVDGIEYRYEFLSEDREVRQKELAYFAQKAKENKTDNLISIPIPLFVEQGLNPELESYLAEAQNLGAIYVKLDIGSVAGIRQVQAEEIAALIEKYHLKLNIENNQTIENGKFAPIQESLQAIKDQGLDVGFIYDLGNWGVMGEDPKVAFDAFKEDITVFHLKTVDEDGVTTLLDDGAYTWTDYIGLDVPYILEYPMTLEELDSELNLFLRDKNRK</sequence>
<proteinExistence type="predicted"/>
<dbReference type="Gene3D" id="3.20.20.150">
    <property type="entry name" value="Divalent-metal-dependent TIM barrel enzymes"/>
    <property type="match status" value="1"/>
</dbReference>
<evidence type="ECO:0000313" key="2">
    <source>
        <dbReference type="Proteomes" id="UP000430975"/>
    </source>
</evidence>
<dbReference type="RefSeq" id="WP_153862917.1">
    <property type="nucleotide sequence ID" value="NZ_WJQS01000001.1"/>
</dbReference>
<reference evidence="1 2" key="1">
    <citation type="submission" date="2019-11" db="EMBL/GenBank/DDBJ databases">
        <title>Characterisation of Fundicoccus ignavus gen. nov. sp. nov., a novel genus of the family Aerococcaceae isolated from bulk tank milk.</title>
        <authorList>
            <person name="Siebert A."/>
            <person name="Huptas C."/>
            <person name="Wenning M."/>
            <person name="Scherer S."/>
            <person name="Doll E.V."/>
        </authorList>
    </citation>
    <scope>NUCLEOTIDE SEQUENCE [LARGE SCALE GENOMIC DNA]</scope>
    <source>
        <strain evidence="1 2">WS4759</strain>
    </source>
</reference>
<name>A0A6I2GGM0_9LACT</name>
<evidence type="ECO:0008006" key="3">
    <source>
        <dbReference type="Google" id="ProtNLM"/>
    </source>
</evidence>
<dbReference type="InterPro" id="IPR036237">
    <property type="entry name" value="Xyl_isomerase-like_sf"/>
</dbReference>
<comment type="caution">
    <text evidence="1">The sequence shown here is derived from an EMBL/GenBank/DDBJ whole genome shotgun (WGS) entry which is preliminary data.</text>
</comment>
<dbReference type="EMBL" id="WJQS01000001">
    <property type="protein sequence ID" value="MRI84429.1"/>
    <property type="molecule type" value="Genomic_DNA"/>
</dbReference>
<protein>
    <recommendedName>
        <fullName evidence="3">TIM barrel protein</fullName>
    </recommendedName>
</protein>
<evidence type="ECO:0000313" key="1">
    <source>
        <dbReference type="EMBL" id="MRI84429.1"/>
    </source>
</evidence>
<dbReference type="AlphaFoldDB" id="A0A6I2GGM0"/>